<sequence length="249" mass="29128">MSKTNNFDLYSNRIEKRKNSAAVKTKIEGIPKKEYLVYGDSLSYEIILKNTGDHISNYSFNLFIIDPNEKKIFERTYKNISLAYGEKYVLCMNISPGYLDKIPLRTSGNYEIRLETFPGFEFREFTEYASKKFLTISRSYRIARYGGTYGYYFDVMPKWEYDVFQENKKIANTMIGLTLVIAVLTIMQLYLILEKYLERKKKPKYFATKKGGKVHKSLCPHIKGKNNLISFKSLEEARRKNLSPCSKCI</sequence>
<evidence type="ECO:0008006" key="3">
    <source>
        <dbReference type="Google" id="ProtNLM"/>
    </source>
</evidence>
<name>X0SAM7_9ZZZZ</name>
<keyword evidence="1" id="KW-0472">Membrane</keyword>
<protein>
    <recommendedName>
        <fullName evidence="3">Ada DNA repair metal-binding domain-containing protein</fullName>
    </recommendedName>
</protein>
<evidence type="ECO:0000313" key="2">
    <source>
        <dbReference type="EMBL" id="GAF78064.1"/>
    </source>
</evidence>
<reference evidence="2" key="1">
    <citation type="journal article" date="2014" name="Front. Microbiol.">
        <title>High frequency of phylogenetically diverse reductive dehalogenase-homologous genes in deep subseafloor sedimentary metagenomes.</title>
        <authorList>
            <person name="Kawai M."/>
            <person name="Futagami T."/>
            <person name="Toyoda A."/>
            <person name="Takaki Y."/>
            <person name="Nishi S."/>
            <person name="Hori S."/>
            <person name="Arai W."/>
            <person name="Tsubouchi T."/>
            <person name="Morono Y."/>
            <person name="Uchiyama I."/>
            <person name="Ito T."/>
            <person name="Fujiyama A."/>
            <person name="Inagaki F."/>
            <person name="Takami H."/>
        </authorList>
    </citation>
    <scope>NUCLEOTIDE SEQUENCE</scope>
    <source>
        <strain evidence="2">Expedition CK06-06</strain>
    </source>
</reference>
<feature type="transmembrane region" description="Helical" evidence="1">
    <location>
        <begin position="174"/>
        <end position="193"/>
    </location>
</feature>
<gene>
    <name evidence="2" type="ORF">S01H1_08653</name>
</gene>
<evidence type="ECO:0000256" key="1">
    <source>
        <dbReference type="SAM" id="Phobius"/>
    </source>
</evidence>
<dbReference type="AlphaFoldDB" id="X0SAM7"/>
<comment type="caution">
    <text evidence="2">The sequence shown here is derived from an EMBL/GenBank/DDBJ whole genome shotgun (WGS) entry which is preliminary data.</text>
</comment>
<keyword evidence="1" id="KW-0812">Transmembrane</keyword>
<accession>X0SAM7</accession>
<dbReference type="EMBL" id="BARS01004427">
    <property type="protein sequence ID" value="GAF78064.1"/>
    <property type="molecule type" value="Genomic_DNA"/>
</dbReference>
<keyword evidence="1" id="KW-1133">Transmembrane helix</keyword>
<proteinExistence type="predicted"/>
<organism evidence="2">
    <name type="scientific">marine sediment metagenome</name>
    <dbReference type="NCBI Taxonomy" id="412755"/>
    <lineage>
        <taxon>unclassified sequences</taxon>
        <taxon>metagenomes</taxon>
        <taxon>ecological metagenomes</taxon>
    </lineage>
</organism>